<reference evidence="2" key="1">
    <citation type="submission" date="2019-12" db="EMBL/GenBank/DDBJ databases">
        <authorList>
            <person name="Cremers G."/>
        </authorList>
    </citation>
    <scope>NUCLEOTIDE SEQUENCE</scope>
    <source>
        <strain evidence="2">Vvax</strain>
    </source>
</reference>
<accession>A0A679JVJ7</accession>
<dbReference type="EMBL" id="LR743508">
    <property type="protein sequence ID" value="CAA2110305.1"/>
    <property type="molecule type" value="Genomic_DNA"/>
</dbReference>
<proteinExistence type="predicted"/>
<dbReference type="InterPro" id="IPR009677">
    <property type="entry name" value="DUF1266"/>
</dbReference>
<evidence type="ECO:0000313" key="2">
    <source>
        <dbReference type="EMBL" id="CAA2110305.1"/>
    </source>
</evidence>
<sequence length="265" mass="29634">MGIMDIVGHALMDNEKLHFHATPDTTPDEAWLVTLSAPLSAFNGDHVNAVATGKHDEDLREGIAQVWGVDDRASFEEKADWLVQEGQRSTYAPLWQSIAAVDDAVQTTHPLLRMLADGMFPAFFQIKARKSLDYKSLGAQSGHSAADLSQLVTGSRSWVDELRRHFKVQPAQIGNLVAWDAVRLASLTRWAVQLGYIDRAEFARFAGGLKQKVQHAYADWPQVSAAYIAGGLIWRYSNEREENLLRTNRLLLSDARSPYRSTAFR</sequence>
<name>A0A679JVJ7_VARPD</name>
<protein>
    <recommendedName>
        <fullName evidence="1">DUF1266 domain-containing protein</fullName>
    </recommendedName>
</protein>
<feature type="domain" description="DUF1266" evidence="1">
    <location>
        <begin position="65"/>
        <end position="263"/>
    </location>
</feature>
<dbReference type="AlphaFoldDB" id="A0A679JVJ7"/>
<organism evidence="2">
    <name type="scientific">Variovorax paradoxus</name>
    <dbReference type="NCBI Taxonomy" id="34073"/>
    <lineage>
        <taxon>Bacteria</taxon>
        <taxon>Pseudomonadati</taxon>
        <taxon>Pseudomonadota</taxon>
        <taxon>Betaproteobacteria</taxon>
        <taxon>Burkholderiales</taxon>
        <taxon>Comamonadaceae</taxon>
        <taxon>Variovorax</taxon>
    </lineage>
</organism>
<evidence type="ECO:0000259" key="1">
    <source>
        <dbReference type="Pfam" id="PF06889"/>
    </source>
</evidence>
<gene>
    <name evidence="2" type="ORF">VVAX_06554</name>
</gene>
<dbReference type="Pfam" id="PF06889">
    <property type="entry name" value="DUF1266"/>
    <property type="match status" value="1"/>
</dbReference>